<evidence type="ECO:0000256" key="1">
    <source>
        <dbReference type="SAM" id="Phobius"/>
    </source>
</evidence>
<evidence type="ECO:0000313" key="2">
    <source>
        <dbReference type="EMBL" id="MFD2416654.1"/>
    </source>
</evidence>
<proteinExistence type="predicted"/>
<dbReference type="EMBL" id="JBHUKR010000006">
    <property type="protein sequence ID" value="MFD2416654.1"/>
    <property type="molecule type" value="Genomic_DNA"/>
</dbReference>
<keyword evidence="1" id="KW-1133">Transmembrane helix</keyword>
<keyword evidence="1" id="KW-0472">Membrane</keyword>
<sequence>MRTGIRAGLVAGALSGVPSTMHALLTRRDALAATRAAGALLLPDEERVSRLLVAAVPVHVALSLGWAVVLSAVLPRRATVRWGAVAGLAIAVIDLRLPGRRTARVRALPVGPQVADHLAFGAIVGAMTRSARRR</sequence>
<organism evidence="2 3">
    <name type="scientific">Amycolatopsis pigmentata</name>
    <dbReference type="NCBI Taxonomy" id="450801"/>
    <lineage>
        <taxon>Bacteria</taxon>
        <taxon>Bacillati</taxon>
        <taxon>Actinomycetota</taxon>
        <taxon>Actinomycetes</taxon>
        <taxon>Pseudonocardiales</taxon>
        <taxon>Pseudonocardiaceae</taxon>
        <taxon>Amycolatopsis</taxon>
    </lineage>
</organism>
<reference evidence="3" key="1">
    <citation type="journal article" date="2019" name="Int. J. Syst. Evol. Microbiol.">
        <title>The Global Catalogue of Microorganisms (GCM) 10K type strain sequencing project: providing services to taxonomists for standard genome sequencing and annotation.</title>
        <authorList>
            <consortium name="The Broad Institute Genomics Platform"/>
            <consortium name="The Broad Institute Genome Sequencing Center for Infectious Disease"/>
            <person name="Wu L."/>
            <person name="Ma J."/>
        </authorList>
    </citation>
    <scope>NUCLEOTIDE SEQUENCE [LARGE SCALE GENOMIC DNA]</scope>
    <source>
        <strain evidence="3">CGMCC 4.7645</strain>
    </source>
</reference>
<accession>A0ABW5FR27</accession>
<protein>
    <recommendedName>
        <fullName evidence="4">DUF4267 domain-containing protein</fullName>
    </recommendedName>
</protein>
<gene>
    <name evidence="2" type="ORF">ACFSXZ_09990</name>
</gene>
<dbReference type="Proteomes" id="UP001597417">
    <property type="component" value="Unassembled WGS sequence"/>
</dbReference>
<keyword evidence="1" id="KW-0812">Transmembrane</keyword>
<comment type="caution">
    <text evidence="2">The sequence shown here is derived from an EMBL/GenBank/DDBJ whole genome shotgun (WGS) entry which is preliminary data.</text>
</comment>
<feature type="transmembrane region" description="Helical" evidence="1">
    <location>
        <begin position="51"/>
        <end position="74"/>
    </location>
</feature>
<evidence type="ECO:0008006" key="4">
    <source>
        <dbReference type="Google" id="ProtNLM"/>
    </source>
</evidence>
<dbReference type="RefSeq" id="WP_378263640.1">
    <property type="nucleotide sequence ID" value="NZ_JBHUKR010000006.1"/>
</dbReference>
<keyword evidence="3" id="KW-1185">Reference proteome</keyword>
<evidence type="ECO:0000313" key="3">
    <source>
        <dbReference type="Proteomes" id="UP001597417"/>
    </source>
</evidence>
<name>A0ABW5FR27_9PSEU</name>